<feature type="region of interest" description="Disordered" evidence="1">
    <location>
        <begin position="289"/>
        <end position="311"/>
    </location>
</feature>
<feature type="non-terminal residue" evidence="2">
    <location>
        <position position="1"/>
    </location>
</feature>
<reference evidence="2" key="1">
    <citation type="submission" date="2015-07" db="EMBL/GenBank/DDBJ databases">
        <title>Transcriptome Assembly of Anthurium amnicola.</title>
        <authorList>
            <person name="Suzuki J."/>
        </authorList>
    </citation>
    <scope>NUCLEOTIDE SEQUENCE</scope>
</reference>
<feature type="compositionally biased region" description="Basic and acidic residues" evidence="1">
    <location>
        <begin position="70"/>
        <end position="79"/>
    </location>
</feature>
<evidence type="ECO:0000313" key="2">
    <source>
        <dbReference type="EMBL" id="JAT47075.1"/>
    </source>
</evidence>
<name>A0A1D1XXH5_9ARAE</name>
<protein>
    <submittedName>
        <fullName evidence="2">SAFB-like transcription modulator</fullName>
    </submittedName>
</protein>
<sequence>SLCLSLSLHPSFAPSVCPFLGIIRACVMGCHAPSEDVEDDGEFLAANLEDDAALAAELLIRLSRSDTHLPWRHLSEHPDPLAALTGTWGKRRARSTPLAAEGPRRGSPATPLSWSAGSGSGSEDGESSRPPRPAAEPEGVAAQGGEQIGAPPAKRPRAEPYERGARGVVVGAPQAGGSPAGSASKETAVVEATARDQAPPRSAVHVEPLRLRSTSHRANSVAIRRQGKKMTIAELRATKQSLLQEQEELQKELGKRKAIYRALLEENMALNKLESNSVSRTVNKRVVTPLSEEAKSEEPQHMQSTSDFRELKGPAGTASLVVEEDNPDQLQCTRSFSSAQAQLLPFDLNCLPDIDL</sequence>
<dbReference type="AlphaFoldDB" id="A0A1D1XXH5"/>
<proteinExistence type="predicted"/>
<dbReference type="PANTHER" id="PTHR35099:SF2">
    <property type="entry name" value="OS02G0182700 PROTEIN"/>
    <property type="match status" value="1"/>
</dbReference>
<dbReference type="PANTHER" id="PTHR35099">
    <property type="entry name" value="OS02G0182700 PROTEIN"/>
    <property type="match status" value="1"/>
</dbReference>
<dbReference type="EMBL" id="GDJX01020861">
    <property type="protein sequence ID" value="JAT47075.1"/>
    <property type="molecule type" value="Transcribed_RNA"/>
</dbReference>
<evidence type="ECO:0000256" key="1">
    <source>
        <dbReference type="SAM" id="MobiDB-lite"/>
    </source>
</evidence>
<accession>A0A1D1XXH5</accession>
<gene>
    <name evidence="2" type="primary">Sltm</name>
    <name evidence="2" type="ORF">g.51170</name>
</gene>
<organism evidence="2">
    <name type="scientific">Anthurium amnicola</name>
    <dbReference type="NCBI Taxonomy" id="1678845"/>
    <lineage>
        <taxon>Eukaryota</taxon>
        <taxon>Viridiplantae</taxon>
        <taxon>Streptophyta</taxon>
        <taxon>Embryophyta</taxon>
        <taxon>Tracheophyta</taxon>
        <taxon>Spermatophyta</taxon>
        <taxon>Magnoliopsida</taxon>
        <taxon>Liliopsida</taxon>
        <taxon>Araceae</taxon>
        <taxon>Pothoideae</taxon>
        <taxon>Potheae</taxon>
        <taxon>Anthurium</taxon>
    </lineage>
</organism>
<feature type="region of interest" description="Disordered" evidence="1">
    <location>
        <begin position="70"/>
        <end position="160"/>
    </location>
</feature>